<dbReference type="InterPro" id="IPR009732">
    <property type="entry name" value="DUF1304"/>
</dbReference>
<keyword evidence="3" id="KW-1185">Reference proteome</keyword>
<accession>A0A100YUT0</accession>
<keyword evidence="1" id="KW-0812">Transmembrane</keyword>
<comment type="caution">
    <text evidence="2">The sequence shown here is derived from an EMBL/GenBank/DDBJ whole genome shotgun (WGS) entry which is preliminary data.</text>
</comment>
<evidence type="ECO:0008006" key="4">
    <source>
        <dbReference type="Google" id="ProtNLM"/>
    </source>
</evidence>
<sequence length="118" mass="12343">MSIITTVLAVLVAAEFLFIFYLETLATTSARTAQTFNMTVDELSRPSVSTLFKNQGVYNGVLAILLLVAALVVPSKAAVIALSASMVVVAAYGAATSDPKIILKQGLLPAILLVSCLI</sequence>
<proteinExistence type="predicted"/>
<dbReference type="AlphaFoldDB" id="A0A100YUT0"/>
<reference evidence="2 3" key="1">
    <citation type="submission" date="2015-12" db="EMBL/GenBank/DDBJ databases">
        <title>Draft Genome Sequence of Olsenella scatoligenes SK9K4T; a Producer of 3-Methylindole- (skatole) and 4-Methylphenol- (p-cresol) Isolated from Pig Feces.</title>
        <authorList>
            <person name="Li X."/>
            <person name="Borg B."/>
            <person name="Canibe N."/>
        </authorList>
    </citation>
    <scope>NUCLEOTIDE SEQUENCE [LARGE SCALE GENOMIC DNA]</scope>
    <source>
        <strain evidence="2 3">SK9K4</strain>
    </source>
</reference>
<protein>
    <recommendedName>
        <fullName evidence="4">DUF1304 domain-containing protein</fullName>
    </recommendedName>
</protein>
<dbReference type="Pfam" id="PF06993">
    <property type="entry name" value="DUF1304"/>
    <property type="match status" value="1"/>
</dbReference>
<evidence type="ECO:0000313" key="3">
    <source>
        <dbReference type="Proteomes" id="UP000054078"/>
    </source>
</evidence>
<feature type="transmembrane region" description="Helical" evidence="1">
    <location>
        <begin position="56"/>
        <end position="73"/>
    </location>
</feature>
<dbReference type="Proteomes" id="UP000054078">
    <property type="component" value="Unassembled WGS sequence"/>
</dbReference>
<dbReference type="STRING" id="1299998.AUL39_07630"/>
<evidence type="ECO:0000313" key="2">
    <source>
        <dbReference type="EMBL" id="KUH58080.1"/>
    </source>
</evidence>
<gene>
    <name evidence="2" type="ORF">AUL39_07630</name>
</gene>
<dbReference type="PANTHER" id="PTHR38446:SF1">
    <property type="entry name" value="BLL0914 PROTEIN"/>
    <property type="match status" value="1"/>
</dbReference>
<dbReference type="EMBL" id="LOJF01000010">
    <property type="protein sequence ID" value="KUH58080.1"/>
    <property type="molecule type" value="Genomic_DNA"/>
</dbReference>
<evidence type="ECO:0000256" key="1">
    <source>
        <dbReference type="SAM" id="Phobius"/>
    </source>
</evidence>
<organism evidence="2 3">
    <name type="scientific">Tractidigestivibacter scatoligenes</name>
    <name type="common">Olsenella scatoligenes</name>
    <dbReference type="NCBI Taxonomy" id="1299998"/>
    <lineage>
        <taxon>Bacteria</taxon>
        <taxon>Bacillati</taxon>
        <taxon>Actinomycetota</taxon>
        <taxon>Coriobacteriia</taxon>
        <taxon>Coriobacteriales</taxon>
        <taxon>Atopobiaceae</taxon>
        <taxon>Tractidigestivibacter</taxon>
    </lineage>
</organism>
<keyword evidence="1" id="KW-1133">Transmembrane helix</keyword>
<dbReference type="RefSeq" id="WP_059055011.1">
    <property type="nucleotide sequence ID" value="NZ_LOJF01000010.1"/>
</dbReference>
<keyword evidence="1" id="KW-0472">Membrane</keyword>
<dbReference type="PANTHER" id="PTHR38446">
    <property type="entry name" value="BLL0914 PROTEIN"/>
    <property type="match status" value="1"/>
</dbReference>
<dbReference type="OrthoDB" id="9803832at2"/>
<name>A0A100YUT0_TRASO</name>